<dbReference type="EMBL" id="JAUESC010000388">
    <property type="protein sequence ID" value="KAK0571955.1"/>
    <property type="molecule type" value="Genomic_DNA"/>
</dbReference>
<reference evidence="2" key="1">
    <citation type="journal article" date="2022" name="Plant J.">
        <title>Strategies of tolerance reflected in two North American maple genomes.</title>
        <authorList>
            <person name="McEvoy S.L."/>
            <person name="Sezen U.U."/>
            <person name="Trouern-Trend A."/>
            <person name="McMahon S.M."/>
            <person name="Schaberg P.G."/>
            <person name="Yang J."/>
            <person name="Wegrzyn J.L."/>
            <person name="Swenson N.G."/>
        </authorList>
    </citation>
    <scope>NUCLEOTIDE SEQUENCE</scope>
    <source>
        <strain evidence="2">NS2018</strain>
    </source>
</reference>
<name>A0AA39RE23_ACESA</name>
<evidence type="ECO:0000313" key="2">
    <source>
        <dbReference type="EMBL" id="KAK0571955.1"/>
    </source>
</evidence>
<accession>A0AA39RE23</accession>
<reference evidence="2" key="2">
    <citation type="submission" date="2023-06" db="EMBL/GenBank/DDBJ databases">
        <authorList>
            <person name="Swenson N.G."/>
            <person name="Wegrzyn J.L."/>
            <person name="Mcevoy S.L."/>
        </authorList>
    </citation>
    <scope>NUCLEOTIDE SEQUENCE</scope>
    <source>
        <strain evidence="2">NS2018</strain>
        <tissue evidence="2">Leaf</tissue>
    </source>
</reference>
<sequence>MVWEWSKGHKRWPVEQTYQYIEIGRCAREGPEDREDEPTQEVALDPEDPGRTVKVGANLSVHVKTALIALLRNYKDVFAWSHEDMLGVDPKVISHHLSTDPEFRPVVQKRKLFNPERSVAIKKEVEKLLSAWVDKGSQVSGVGGQCGVGQEKEQAMEDVCRLYRLEQSLPKR</sequence>
<feature type="compositionally biased region" description="Acidic residues" evidence="1">
    <location>
        <begin position="32"/>
        <end position="47"/>
    </location>
</feature>
<evidence type="ECO:0000256" key="1">
    <source>
        <dbReference type="SAM" id="MobiDB-lite"/>
    </source>
</evidence>
<dbReference type="Proteomes" id="UP001168877">
    <property type="component" value="Unassembled WGS sequence"/>
</dbReference>
<dbReference type="AlphaFoldDB" id="A0AA39RE23"/>
<proteinExistence type="predicted"/>
<feature type="region of interest" description="Disordered" evidence="1">
    <location>
        <begin position="29"/>
        <end position="48"/>
    </location>
</feature>
<organism evidence="2 3">
    <name type="scientific">Acer saccharum</name>
    <name type="common">Sugar maple</name>
    <dbReference type="NCBI Taxonomy" id="4024"/>
    <lineage>
        <taxon>Eukaryota</taxon>
        <taxon>Viridiplantae</taxon>
        <taxon>Streptophyta</taxon>
        <taxon>Embryophyta</taxon>
        <taxon>Tracheophyta</taxon>
        <taxon>Spermatophyta</taxon>
        <taxon>Magnoliopsida</taxon>
        <taxon>eudicotyledons</taxon>
        <taxon>Gunneridae</taxon>
        <taxon>Pentapetalae</taxon>
        <taxon>rosids</taxon>
        <taxon>malvids</taxon>
        <taxon>Sapindales</taxon>
        <taxon>Sapindaceae</taxon>
        <taxon>Hippocastanoideae</taxon>
        <taxon>Acereae</taxon>
        <taxon>Acer</taxon>
    </lineage>
</organism>
<gene>
    <name evidence="2" type="ORF">LWI29_023956</name>
</gene>
<protein>
    <submittedName>
        <fullName evidence="2">Uncharacterized protein</fullName>
    </submittedName>
</protein>
<comment type="caution">
    <text evidence="2">The sequence shown here is derived from an EMBL/GenBank/DDBJ whole genome shotgun (WGS) entry which is preliminary data.</text>
</comment>
<keyword evidence="3" id="KW-1185">Reference proteome</keyword>
<evidence type="ECO:0000313" key="3">
    <source>
        <dbReference type="Proteomes" id="UP001168877"/>
    </source>
</evidence>